<evidence type="ECO:0008006" key="3">
    <source>
        <dbReference type="Google" id="ProtNLM"/>
    </source>
</evidence>
<dbReference type="AlphaFoldDB" id="A0A558R5H6"/>
<protein>
    <recommendedName>
        <fullName evidence="3">Glycosaminoglycan attachment protein</fullName>
    </recommendedName>
</protein>
<reference evidence="1 2" key="1">
    <citation type="submission" date="2019-07" db="EMBL/GenBank/DDBJ databases">
        <title>Sphingomonas solaris sp. nov., isolated from a solar panel from Boston, Massachusetts.</title>
        <authorList>
            <person name="Tanner K."/>
            <person name="Pascual J."/>
            <person name="Mancuso C."/>
            <person name="Pereto J."/>
            <person name="Khalil A."/>
            <person name="Vilanova C."/>
        </authorList>
    </citation>
    <scope>NUCLEOTIDE SEQUENCE [LARGE SCALE GENOMIC DNA]</scope>
    <source>
        <strain evidence="1 2">R4DWN</strain>
    </source>
</reference>
<name>A0A558R5H6_9SPHN</name>
<organism evidence="1 2">
    <name type="scientific">Alterirhizorhabdus solaris</name>
    <dbReference type="NCBI Taxonomy" id="2529389"/>
    <lineage>
        <taxon>Bacteria</taxon>
        <taxon>Pseudomonadati</taxon>
        <taxon>Pseudomonadota</taxon>
        <taxon>Alphaproteobacteria</taxon>
        <taxon>Sphingomonadales</taxon>
        <taxon>Rhizorhabdaceae</taxon>
        <taxon>Alterirhizorhabdus</taxon>
    </lineage>
</organism>
<dbReference type="Proteomes" id="UP000318681">
    <property type="component" value="Unassembled WGS sequence"/>
</dbReference>
<comment type="caution">
    <text evidence="1">The sequence shown here is derived from an EMBL/GenBank/DDBJ whole genome shotgun (WGS) entry which is preliminary data.</text>
</comment>
<dbReference type="EMBL" id="VNIM01000030">
    <property type="protein sequence ID" value="TVV74640.1"/>
    <property type="molecule type" value="Genomic_DNA"/>
</dbReference>
<accession>A0A558R5H6</accession>
<dbReference type="OrthoDB" id="981968at2"/>
<evidence type="ECO:0000313" key="2">
    <source>
        <dbReference type="Proteomes" id="UP000318681"/>
    </source>
</evidence>
<evidence type="ECO:0000313" key="1">
    <source>
        <dbReference type="EMBL" id="TVV74640.1"/>
    </source>
</evidence>
<proteinExistence type="predicted"/>
<sequence length="466" mass="51148">MEDIPQVRFDAIAGYARQPQAALFGKELSYHQADGGQVTGIVMRDNADGDYFGLVFARDAKLRFRNVAITPFVATAAGASGDLANAMDEAAAAPPETHHQADEKGAPVDFFTPVRPLDQLDPAFVTLIEDESFSPARGIIEPMMRWYEDADGNFVEQFQTTGFDQRIWELYLFATFIEQGYLLDRAEAVPDFACQGLAGRFTAEAVTVGPTRVGSRVVPPPETDTPEKLKAYLEHYLPIKFGSSLTSKLRKRYWERDNVKSAPFALAIADFSSPGSMVRSSSSLERYLYGYVHDAEREADGRLTVTPRRIVEHQFGDKAPIPSGFFDLPDAENVSAVLTTASGTISKFNRMGLLAGFGSGRVAMVREGTAVDHDPEATVPKVFRGLVNSPDYSETWVEGLNVFHNPRAVERLGIEMLPNAAHHFISPTGERASRVPLFHPYASVTRQWAPVDVEALIADARAAPAS</sequence>
<dbReference type="RefSeq" id="WP_145150445.1">
    <property type="nucleotide sequence ID" value="NZ_VNIM01000030.1"/>
</dbReference>
<keyword evidence="2" id="KW-1185">Reference proteome</keyword>
<gene>
    <name evidence="1" type="ORF">FOY91_09300</name>
</gene>